<organism evidence="4 5">
    <name type="scientific">Coleophoma cylindrospora</name>
    <dbReference type="NCBI Taxonomy" id="1849047"/>
    <lineage>
        <taxon>Eukaryota</taxon>
        <taxon>Fungi</taxon>
        <taxon>Dikarya</taxon>
        <taxon>Ascomycota</taxon>
        <taxon>Pezizomycotina</taxon>
        <taxon>Leotiomycetes</taxon>
        <taxon>Helotiales</taxon>
        <taxon>Dermateaceae</taxon>
        <taxon>Coleophoma</taxon>
    </lineage>
</organism>
<proteinExistence type="predicted"/>
<keyword evidence="5" id="KW-1185">Reference proteome</keyword>
<dbReference type="AlphaFoldDB" id="A0A3D8Q9V1"/>
<keyword evidence="2" id="KW-0732">Signal</keyword>
<feature type="signal peptide" evidence="2">
    <location>
        <begin position="1"/>
        <end position="24"/>
    </location>
</feature>
<dbReference type="Pfam" id="PF25485">
    <property type="entry name" value="DUF7908"/>
    <property type="match status" value="1"/>
</dbReference>
<dbReference type="EMBL" id="PDLM01000018">
    <property type="protein sequence ID" value="RDW58234.1"/>
    <property type="molecule type" value="Genomic_DNA"/>
</dbReference>
<feature type="chain" id="PRO_5017670433" description="DUF7908 domain-containing protein" evidence="2">
    <location>
        <begin position="25"/>
        <end position="504"/>
    </location>
</feature>
<comment type="caution">
    <text evidence="4">The sequence shown here is derived from an EMBL/GenBank/DDBJ whole genome shotgun (WGS) entry which is preliminary data.</text>
</comment>
<dbReference type="Proteomes" id="UP000256645">
    <property type="component" value="Unassembled WGS sequence"/>
</dbReference>
<evidence type="ECO:0000256" key="1">
    <source>
        <dbReference type="SAM" id="MobiDB-lite"/>
    </source>
</evidence>
<gene>
    <name evidence="4" type="ORF">BP6252_13645</name>
</gene>
<evidence type="ECO:0000259" key="3">
    <source>
        <dbReference type="Pfam" id="PF25485"/>
    </source>
</evidence>
<accession>A0A3D8Q9V1</accession>
<evidence type="ECO:0000313" key="5">
    <source>
        <dbReference type="Proteomes" id="UP000256645"/>
    </source>
</evidence>
<dbReference type="InterPro" id="IPR057230">
    <property type="entry name" value="DUF7908"/>
</dbReference>
<protein>
    <recommendedName>
        <fullName evidence="3">DUF7908 domain-containing protein</fullName>
    </recommendedName>
</protein>
<dbReference type="STRING" id="1849047.A0A3D8Q9V1"/>
<dbReference type="OrthoDB" id="3559145at2759"/>
<feature type="region of interest" description="Disordered" evidence="1">
    <location>
        <begin position="317"/>
        <end position="350"/>
    </location>
</feature>
<feature type="domain" description="DUF7908" evidence="3">
    <location>
        <begin position="127"/>
        <end position="243"/>
    </location>
</feature>
<name>A0A3D8Q9V1_9HELO</name>
<reference evidence="4 5" key="1">
    <citation type="journal article" date="2018" name="IMA Fungus">
        <title>IMA Genome-F 9: Draft genome sequence of Annulohypoxylon stygium, Aspergillus mulundensis, Berkeleyomyces basicola (syn. Thielaviopsis basicola), Ceratocystis smalleyi, two Cercospora beticola strains, Coleophoma cylindrospora, Fusarium fracticaudum, Phialophora cf. hyalina, and Morchella septimelata.</title>
        <authorList>
            <person name="Wingfield B.D."/>
            <person name="Bills G.F."/>
            <person name="Dong Y."/>
            <person name="Huang W."/>
            <person name="Nel W.J."/>
            <person name="Swalarsk-Parry B.S."/>
            <person name="Vaghefi N."/>
            <person name="Wilken P.M."/>
            <person name="An Z."/>
            <person name="de Beer Z.W."/>
            <person name="De Vos L."/>
            <person name="Chen L."/>
            <person name="Duong T.A."/>
            <person name="Gao Y."/>
            <person name="Hammerbacher A."/>
            <person name="Kikkert J.R."/>
            <person name="Li Y."/>
            <person name="Li H."/>
            <person name="Li K."/>
            <person name="Li Q."/>
            <person name="Liu X."/>
            <person name="Ma X."/>
            <person name="Naidoo K."/>
            <person name="Pethybridge S.J."/>
            <person name="Sun J."/>
            <person name="Steenkamp E.T."/>
            <person name="van der Nest M.A."/>
            <person name="van Wyk S."/>
            <person name="Wingfield M.J."/>
            <person name="Xiong C."/>
            <person name="Yue Q."/>
            <person name="Zhang X."/>
        </authorList>
    </citation>
    <scope>NUCLEOTIDE SEQUENCE [LARGE SCALE GENOMIC DNA]</scope>
    <source>
        <strain evidence="4 5">BP6252</strain>
    </source>
</reference>
<evidence type="ECO:0000313" key="4">
    <source>
        <dbReference type="EMBL" id="RDW58234.1"/>
    </source>
</evidence>
<evidence type="ECO:0000256" key="2">
    <source>
        <dbReference type="SAM" id="SignalP"/>
    </source>
</evidence>
<sequence length="504" mass="52217">MRCSSTFLGLIFGLLHAVSASVQGEDLVARQKDSCHSNLPATTLHLASTVLVYPIHIDTFISADTVININGGVTININNAPTYLQTNILATITSVETTTSTRTQTVTVPTTTSLGAGSFQLAIGSVPLARRQKAPINFVNLGGSLDVSCETAAAFNIINGLLFDDANRTISAHAGVGSLLLVGNSKLSNISTVFSIGNGVLAWTNDAFVGGAARFCQSSDGIYAVFDGKLPLSCGLIQLLAEPLANCPGFRISSAFTTTSNTANTTSELSQSLSTTNSLAVPSSMPSGSSASSDTVSFPTTILSSFAMSGSLETTNSSTTTMYSSSPSIMGSTSASETTSQSYTTTTNTPCTTSPICASTLLSFVDQLSHFSGAVLQEVIGSVTPLLGPYDPTSCYPPVVTDKSFGAPQPTGKGQDVVQCIHSTLDSVCLTALPDACNSLTSVNGLDLHNTLHLCTTALGPFSFDKNTSSCFPSYYAVNSTTQGAPIVDCLSNVFGIECQFLNT</sequence>